<dbReference type="EMBL" id="JABFUD020000001">
    <property type="protein sequence ID" value="KAI5084859.1"/>
    <property type="molecule type" value="Genomic_DNA"/>
</dbReference>
<organism evidence="1 2">
    <name type="scientific">Adiantum capillus-veneris</name>
    <name type="common">Maidenhair fern</name>
    <dbReference type="NCBI Taxonomy" id="13818"/>
    <lineage>
        <taxon>Eukaryota</taxon>
        <taxon>Viridiplantae</taxon>
        <taxon>Streptophyta</taxon>
        <taxon>Embryophyta</taxon>
        <taxon>Tracheophyta</taxon>
        <taxon>Polypodiopsida</taxon>
        <taxon>Polypodiidae</taxon>
        <taxon>Polypodiales</taxon>
        <taxon>Pteridineae</taxon>
        <taxon>Pteridaceae</taxon>
        <taxon>Vittarioideae</taxon>
        <taxon>Adiantum</taxon>
    </lineage>
</organism>
<dbReference type="AlphaFoldDB" id="A0A9D4VF02"/>
<reference evidence="1" key="1">
    <citation type="submission" date="2021-01" db="EMBL/GenBank/DDBJ databases">
        <title>Adiantum capillus-veneris genome.</title>
        <authorList>
            <person name="Fang Y."/>
            <person name="Liao Q."/>
        </authorList>
    </citation>
    <scope>NUCLEOTIDE SEQUENCE</scope>
    <source>
        <strain evidence="1">H3</strain>
        <tissue evidence="1">Leaf</tissue>
    </source>
</reference>
<protein>
    <submittedName>
        <fullName evidence="1">Uncharacterized protein</fullName>
    </submittedName>
</protein>
<dbReference type="Proteomes" id="UP000886520">
    <property type="component" value="Chromosome 1"/>
</dbReference>
<proteinExistence type="predicted"/>
<keyword evidence="2" id="KW-1185">Reference proteome</keyword>
<evidence type="ECO:0000313" key="2">
    <source>
        <dbReference type="Proteomes" id="UP000886520"/>
    </source>
</evidence>
<evidence type="ECO:0000313" key="1">
    <source>
        <dbReference type="EMBL" id="KAI5084859.1"/>
    </source>
</evidence>
<dbReference type="PROSITE" id="PS51257">
    <property type="entry name" value="PROKAR_LIPOPROTEIN"/>
    <property type="match status" value="1"/>
</dbReference>
<gene>
    <name evidence="1" type="ORF">GOP47_0001028</name>
</gene>
<comment type="caution">
    <text evidence="1">The sequence shown here is derived from an EMBL/GenBank/DDBJ whole genome shotgun (WGS) entry which is preliminary data.</text>
</comment>
<sequence>MLCCKCPLLAGGWLSCIARDRRVRGQRKPQHNQGRRAAERKRCQSCSVLTLKSDVNSKVSTLAASPYAMIRKISTFDLSLEWPLAMPLNTSSSPKILNRMGNIILCPSAKEFWNS</sequence>
<accession>A0A9D4VF02</accession>
<name>A0A9D4VF02_ADICA</name>